<sequence length="228" mass="25598">IRKCCIIKTISVCFLGVSGGETSKTVNISVTEGDAVTLQSDLSAILNDDTIIWMFGPKDTFIYQIRRKDDLTSFMVTDDERFKGRLQVDQNTGSLTIRNTRKRHSGQYKLTISREKTTIKIFYVTYNYDTDGVKSVSLSVMEGDPVTLQADSEIHQDALMLWRFGDKGSSLNDADEGFKDRLQLNDQTGSLTIKNTRITDSGLYELQIRGSGIGTKYKRFIVTVNGAY</sequence>
<dbReference type="SUPFAM" id="SSF48726">
    <property type="entry name" value="Immunoglobulin"/>
    <property type="match status" value="2"/>
</dbReference>
<dbReference type="Gene3D" id="2.60.40.10">
    <property type="entry name" value="Immunoglobulins"/>
    <property type="match status" value="2"/>
</dbReference>
<dbReference type="InterPro" id="IPR003599">
    <property type="entry name" value="Ig_sub"/>
</dbReference>
<name>A0A8C1LH69_CYPCA</name>
<feature type="domain" description="Immunoglobulin" evidence="2">
    <location>
        <begin position="25"/>
        <end position="127"/>
    </location>
</feature>
<organism evidence="3 4">
    <name type="scientific">Cyprinus carpio</name>
    <name type="common">Common carp</name>
    <dbReference type="NCBI Taxonomy" id="7962"/>
    <lineage>
        <taxon>Eukaryota</taxon>
        <taxon>Metazoa</taxon>
        <taxon>Chordata</taxon>
        <taxon>Craniata</taxon>
        <taxon>Vertebrata</taxon>
        <taxon>Euteleostomi</taxon>
        <taxon>Actinopterygii</taxon>
        <taxon>Neopterygii</taxon>
        <taxon>Teleostei</taxon>
        <taxon>Ostariophysi</taxon>
        <taxon>Cypriniformes</taxon>
        <taxon>Cyprinidae</taxon>
        <taxon>Cyprininae</taxon>
        <taxon>Cyprinus</taxon>
    </lineage>
</organism>
<dbReference type="Ensembl" id="ENSCCRT00010067066.1">
    <property type="protein sequence ID" value="ENSCCRP00010061112.1"/>
    <property type="gene ID" value="ENSCCRG00010025974.1"/>
</dbReference>
<accession>A0A8C1LH69</accession>
<dbReference type="Proteomes" id="UP000694427">
    <property type="component" value="Unplaced"/>
</dbReference>
<dbReference type="InterPro" id="IPR013106">
    <property type="entry name" value="Ig_V-set"/>
</dbReference>
<dbReference type="InterPro" id="IPR013783">
    <property type="entry name" value="Ig-like_fold"/>
</dbReference>
<dbReference type="SMART" id="SM00409">
    <property type="entry name" value="IG"/>
    <property type="match status" value="2"/>
</dbReference>
<dbReference type="InterPro" id="IPR036179">
    <property type="entry name" value="Ig-like_dom_sf"/>
</dbReference>
<keyword evidence="4" id="KW-1185">Reference proteome</keyword>
<proteinExistence type="predicted"/>
<evidence type="ECO:0000313" key="4">
    <source>
        <dbReference type="Proteomes" id="UP000694427"/>
    </source>
</evidence>
<evidence type="ECO:0000259" key="2">
    <source>
        <dbReference type="SMART" id="SM00409"/>
    </source>
</evidence>
<protein>
    <recommendedName>
        <fullName evidence="2">Immunoglobulin domain-containing protein</fullName>
    </recommendedName>
</protein>
<reference evidence="3" key="2">
    <citation type="submission" date="2025-09" db="UniProtKB">
        <authorList>
            <consortium name="Ensembl"/>
        </authorList>
    </citation>
    <scope>IDENTIFICATION</scope>
</reference>
<keyword evidence="1" id="KW-0732">Signal</keyword>
<dbReference type="AlphaFoldDB" id="A0A8C1LH69"/>
<feature type="chain" id="PRO_5034388745" description="Immunoglobulin domain-containing protein" evidence="1">
    <location>
        <begin position="20"/>
        <end position="228"/>
    </location>
</feature>
<evidence type="ECO:0000313" key="3">
    <source>
        <dbReference type="Ensembl" id="ENSCCRP00010061112.1"/>
    </source>
</evidence>
<evidence type="ECO:0000256" key="1">
    <source>
        <dbReference type="SAM" id="SignalP"/>
    </source>
</evidence>
<dbReference type="PANTHER" id="PTHR21063">
    <property type="entry name" value="LFA-3"/>
    <property type="match status" value="1"/>
</dbReference>
<dbReference type="Pfam" id="PF07686">
    <property type="entry name" value="V-set"/>
    <property type="match status" value="1"/>
</dbReference>
<feature type="signal peptide" evidence="1">
    <location>
        <begin position="1"/>
        <end position="19"/>
    </location>
</feature>
<reference evidence="3" key="1">
    <citation type="submission" date="2025-08" db="UniProtKB">
        <authorList>
            <consortium name="Ensembl"/>
        </authorList>
    </citation>
    <scope>IDENTIFICATION</scope>
</reference>
<feature type="domain" description="Immunoglobulin" evidence="2">
    <location>
        <begin position="135"/>
        <end position="225"/>
    </location>
</feature>
<dbReference type="PANTHER" id="PTHR21063:SF4">
    <property type="entry name" value="CD48 ANTIGEN-RELATED"/>
    <property type="match status" value="1"/>
</dbReference>